<gene>
    <name evidence="11" type="primary">lepB</name>
    <name evidence="11" type="ORF">A9E74_01767</name>
</gene>
<dbReference type="Proteomes" id="UP000094379">
    <property type="component" value="Unassembled WGS sequence"/>
</dbReference>
<evidence type="ECO:0000256" key="2">
    <source>
        <dbReference type="ARBA" id="ARBA00009370"/>
    </source>
</evidence>
<dbReference type="EMBL" id="MCRI01000018">
    <property type="protein sequence ID" value="ODN66497.1"/>
    <property type="molecule type" value="Genomic_DNA"/>
</dbReference>
<accession>A0A1E3GR49</accession>
<keyword evidence="8" id="KW-0472">Membrane</keyword>
<organism evidence="11 12">
    <name type="scientific">Methylophaga muralis</name>
    <dbReference type="NCBI Taxonomy" id="291169"/>
    <lineage>
        <taxon>Bacteria</taxon>
        <taxon>Pseudomonadati</taxon>
        <taxon>Pseudomonadota</taxon>
        <taxon>Gammaproteobacteria</taxon>
        <taxon>Thiotrichales</taxon>
        <taxon>Piscirickettsiaceae</taxon>
        <taxon>Methylophaga</taxon>
    </lineage>
</organism>
<proteinExistence type="inferred from homology"/>
<dbReference type="GO" id="GO:0016020">
    <property type="term" value="C:membrane"/>
    <property type="evidence" value="ECO:0007669"/>
    <property type="project" value="UniProtKB-SubCell"/>
</dbReference>
<dbReference type="InterPro" id="IPR019533">
    <property type="entry name" value="Peptidase_S26"/>
</dbReference>
<dbReference type="CDD" id="cd06530">
    <property type="entry name" value="S26_SPase_I"/>
    <property type="match status" value="1"/>
</dbReference>
<evidence type="ECO:0000256" key="6">
    <source>
        <dbReference type="ARBA" id="ARBA00022801"/>
    </source>
</evidence>
<evidence type="ECO:0000313" key="12">
    <source>
        <dbReference type="Proteomes" id="UP000094379"/>
    </source>
</evidence>
<feature type="active site" evidence="7">
    <location>
        <position position="124"/>
    </location>
</feature>
<comment type="subcellular location">
    <subcellularLocation>
        <location evidence="9">Membrane</location>
        <topology evidence="9">Multi-pass membrane protein</topology>
    </subcellularLocation>
</comment>
<dbReference type="Gene3D" id="2.10.109.10">
    <property type="entry name" value="Umud Fragment, subunit A"/>
    <property type="match status" value="1"/>
</dbReference>
<dbReference type="STRING" id="291169.A9E74_01767"/>
<dbReference type="PANTHER" id="PTHR43390:SF1">
    <property type="entry name" value="CHLOROPLAST PROCESSING PEPTIDASE"/>
    <property type="match status" value="1"/>
</dbReference>
<feature type="transmembrane region" description="Helical" evidence="8">
    <location>
        <begin position="6"/>
        <end position="25"/>
    </location>
</feature>
<feature type="transmembrane region" description="Helical" evidence="8">
    <location>
        <begin position="45"/>
        <end position="63"/>
    </location>
</feature>
<protein>
    <recommendedName>
        <fullName evidence="4 8">Signal peptidase I</fullName>
        <ecNumber evidence="3 8">3.4.21.89</ecNumber>
    </recommendedName>
</protein>
<comment type="similarity">
    <text evidence="2 9">Belongs to the peptidase S26 family.</text>
</comment>
<evidence type="ECO:0000256" key="5">
    <source>
        <dbReference type="ARBA" id="ARBA00022670"/>
    </source>
</evidence>
<dbReference type="AlphaFoldDB" id="A0A1E3GR49"/>
<dbReference type="PROSITE" id="PS00501">
    <property type="entry name" value="SPASE_I_1"/>
    <property type="match status" value="1"/>
</dbReference>
<dbReference type="InterPro" id="IPR019756">
    <property type="entry name" value="Pept_S26A_signal_pept_1_Ser-AS"/>
</dbReference>
<dbReference type="SUPFAM" id="SSF51306">
    <property type="entry name" value="LexA/Signal peptidase"/>
    <property type="match status" value="1"/>
</dbReference>
<evidence type="ECO:0000259" key="10">
    <source>
        <dbReference type="Pfam" id="PF10502"/>
    </source>
</evidence>
<dbReference type="NCBIfam" id="TIGR02227">
    <property type="entry name" value="sigpep_I_bact"/>
    <property type="match status" value="1"/>
</dbReference>
<evidence type="ECO:0000256" key="3">
    <source>
        <dbReference type="ARBA" id="ARBA00013208"/>
    </source>
</evidence>
<dbReference type="InterPro" id="IPR000223">
    <property type="entry name" value="Pept_S26A_signal_pept_1"/>
</dbReference>
<evidence type="ECO:0000256" key="8">
    <source>
        <dbReference type="RuleBase" id="RU003993"/>
    </source>
</evidence>
<keyword evidence="6 8" id="KW-0378">Hydrolase</keyword>
<evidence type="ECO:0000256" key="4">
    <source>
        <dbReference type="ARBA" id="ARBA00019232"/>
    </source>
</evidence>
<name>A0A1E3GR49_9GAMM</name>
<keyword evidence="12" id="KW-1185">Reference proteome</keyword>
<keyword evidence="8" id="KW-0812">Transmembrane</keyword>
<sequence length="266" mass="30164">MSFPAIMVLLVAITGLIWLVDRFWLARQRPANENEPAMVEYAKSFFPIILLVLVIRSFVAEPFRIPSSSMLPTLHIGDFILVNKFSYGIRLPVINTKILNTGSPERGDVMVFRYPQQPEIDYIKRVIGLPGDTVGYFNKTLFINGQEIKQQAGEKPAELAGMIAPRAELKQEQLTEASHDILLDPQRMSMEGEITVPEGHFFVMGDNRDNSNDSRVWGTVPEENLVGKAFFIWMSWNWDDGGIVWSRVVVQLTKVYLTFRAACVVN</sequence>
<dbReference type="GO" id="GO:0009003">
    <property type="term" value="F:signal peptidase activity"/>
    <property type="evidence" value="ECO:0007669"/>
    <property type="project" value="UniProtKB-EC"/>
</dbReference>
<dbReference type="Pfam" id="PF10502">
    <property type="entry name" value="Peptidase_S26"/>
    <property type="match status" value="1"/>
</dbReference>
<feature type="domain" description="Peptidase S26" evidence="10">
    <location>
        <begin position="39"/>
        <end position="234"/>
    </location>
</feature>
<dbReference type="InterPro" id="IPR019758">
    <property type="entry name" value="Pept_S26A_signal_pept_1_CS"/>
</dbReference>
<dbReference type="GO" id="GO:0004252">
    <property type="term" value="F:serine-type endopeptidase activity"/>
    <property type="evidence" value="ECO:0007669"/>
    <property type="project" value="InterPro"/>
</dbReference>
<dbReference type="InterPro" id="IPR019757">
    <property type="entry name" value="Pept_S26A_signal_pept_1_Lys-AS"/>
</dbReference>
<evidence type="ECO:0000256" key="1">
    <source>
        <dbReference type="ARBA" id="ARBA00000677"/>
    </source>
</evidence>
<dbReference type="InterPro" id="IPR036286">
    <property type="entry name" value="LexA/Signal_pep-like_sf"/>
</dbReference>
<comment type="catalytic activity">
    <reaction evidence="1 8">
        <text>Cleavage of hydrophobic, N-terminal signal or leader sequences from secreted and periplasmic proteins.</text>
        <dbReference type="EC" id="3.4.21.89"/>
    </reaction>
</comment>
<comment type="caution">
    <text evidence="11">The sequence shown here is derived from an EMBL/GenBank/DDBJ whole genome shotgun (WGS) entry which is preliminary data.</text>
</comment>
<dbReference type="PROSITE" id="PS00761">
    <property type="entry name" value="SPASE_I_3"/>
    <property type="match status" value="1"/>
</dbReference>
<dbReference type="RefSeq" id="WP_218104302.1">
    <property type="nucleotide sequence ID" value="NZ_MCRI01000018.1"/>
</dbReference>
<evidence type="ECO:0000313" key="11">
    <source>
        <dbReference type="EMBL" id="ODN66497.1"/>
    </source>
</evidence>
<evidence type="ECO:0000256" key="7">
    <source>
        <dbReference type="PIRSR" id="PIRSR600223-1"/>
    </source>
</evidence>
<feature type="active site" evidence="7">
    <location>
        <position position="69"/>
    </location>
</feature>
<keyword evidence="5 8" id="KW-0645">Protease</keyword>
<keyword evidence="8" id="KW-1133">Transmembrane helix</keyword>
<dbReference type="PROSITE" id="PS00760">
    <property type="entry name" value="SPASE_I_2"/>
    <property type="match status" value="1"/>
</dbReference>
<dbReference type="PATRIC" id="fig|291169.3.peg.1777"/>
<reference evidence="11 12" key="1">
    <citation type="submission" date="2016-07" db="EMBL/GenBank/DDBJ databases">
        <title>Draft Genome Sequence of Methylophaga muralis Bur 1.</title>
        <authorList>
            <person name="Vasilenko O.V."/>
            <person name="Doronina N.V."/>
            <person name="Shmareva M.N."/>
            <person name="Tarlachkov S.V."/>
            <person name="Mustakhimov I."/>
            <person name="Trotsenko Y.A."/>
        </authorList>
    </citation>
    <scope>NUCLEOTIDE SEQUENCE [LARGE SCALE GENOMIC DNA]</scope>
    <source>
        <strain evidence="11 12">Bur 1</strain>
    </source>
</reference>
<evidence type="ECO:0000256" key="9">
    <source>
        <dbReference type="RuleBase" id="RU362042"/>
    </source>
</evidence>
<dbReference type="EC" id="3.4.21.89" evidence="3 8"/>
<dbReference type="PANTHER" id="PTHR43390">
    <property type="entry name" value="SIGNAL PEPTIDASE I"/>
    <property type="match status" value="1"/>
</dbReference>
<dbReference type="PRINTS" id="PR00727">
    <property type="entry name" value="LEADERPTASE"/>
</dbReference>
<dbReference type="GO" id="GO:0006465">
    <property type="term" value="P:signal peptide processing"/>
    <property type="evidence" value="ECO:0007669"/>
    <property type="project" value="InterPro"/>
</dbReference>